<protein>
    <submittedName>
        <fullName evidence="2">MFS domain-containing protein</fullName>
    </submittedName>
</protein>
<accession>A0AC35UDZ1</accession>
<proteinExistence type="predicted"/>
<name>A0AC35UDZ1_9BILA</name>
<sequence>MSSQVPTTLSGVHSRVMDSSKNMLKDVKNPFDSLKSNRYQTQQDAENGVKRDENDVNNPLHVHSNPVLELMDRTSCVKVSKRWQLALLANFGFMIVFGIRCNFGAAKNRMSKNYTDPWGRMHPAEFNWSENELGVIESSFFYGYLVTQVPAGFLAAKFAANKLFGIAIGGAALLNLFLPWAYNSQSDSAVVFIQVLQGLVQGFSFPAVHGIWRYWAPPLERSKLATTAFTGSYAGAVLGLPVSAFLVSYVNWSTPFYVYGVAGIIWAIFWFSMTFEEPVFHPTITQEEKKHIIDAIGPISHVHPTVRNIPWKAILTSKPVYAIIVANFARSWTFYLLLMNQLTYMKEVFDIKISDSGLLAALPHAVMGVVVLLGGQLADYLRSNKILSTTAVRKIFNCGGFGGEAFFMLFVAYTQSEVTATLCLILAVGCSGFAISGFNVNHLDIAPRYAAILMGFSNGIGTLAGLICPFVTESFTAHGSTGWVKVFLLASLIHFTGVTFYAVYASGELQDWAEPKEEEEPVGGSANVEAKAMNGYGTSSTLPMTVINNSANSYKPNIPPPPMAQPIAPSQAGYNAVPGTVNPFVTNAWGDEQNNSGSAVPFNNYQGNVFR</sequence>
<evidence type="ECO:0000313" key="2">
    <source>
        <dbReference type="WBParaSite" id="RSKR_0001025600.1"/>
    </source>
</evidence>
<evidence type="ECO:0000313" key="1">
    <source>
        <dbReference type="Proteomes" id="UP000095286"/>
    </source>
</evidence>
<organism evidence="1 2">
    <name type="scientific">Rhabditophanes sp. KR3021</name>
    <dbReference type="NCBI Taxonomy" id="114890"/>
    <lineage>
        <taxon>Eukaryota</taxon>
        <taxon>Metazoa</taxon>
        <taxon>Ecdysozoa</taxon>
        <taxon>Nematoda</taxon>
        <taxon>Chromadorea</taxon>
        <taxon>Rhabditida</taxon>
        <taxon>Tylenchina</taxon>
        <taxon>Panagrolaimomorpha</taxon>
        <taxon>Strongyloidoidea</taxon>
        <taxon>Alloionematidae</taxon>
        <taxon>Rhabditophanes</taxon>
    </lineage>
</organism>
<dbReference type="Proteomes" id="UP000095286">
    <property type="component" value="Unplaced"/>
</dbReference>
<reference evidence="2" key="1">
    <citation type="submission" date="2016-11" db="UniProtKB">
        <authorList>
            <consortium name="WormBaseParasite"/>
        </authorList>
    </citation>
    <scope>IDENTIFICATION</scope>
    <source>
        <strain evidence="2">KR3021</strain>
    </source>
</reference>
<dbReference type="WBParaSite" id="RSKR_0001025600.1">
    <property type="protein sequence ID" value="RSKR_0001025600.1"/>
    <property type="gene ID" value="RSKR_0001025600"/>
</dbReference>